<keyword evidence="1" id="KW-0137">Centromere</keyword>
<protein>
    <recommendedName>
        <fullName evidence="1">Kinetochore protein Spc24</fullName>
    </recommendedName>
</protein>
<comment type="subcellular location">
    <subcellularLocation>
        <location evidence="1">Nucleus</location>
    </subcellularLocation>
    <subcellularLocation>
        <location evidence="1">Chromosome</location>
        <location evidence="1">Centromere</location>
        <location evidence="1">Kinetochore</location>
    </subcellularLocation>
</comment>
<sequence length="207" mass="22207">MVAAAQENCFNETSGVISDLFTVFDSRDDAAKVAHVRGVAAEMAHICQAREGEMQSVIRDLTRSVAVAEREAAPGEDPEAHAARMAAVEADKCAAEGAVAQMEEELRRLGGEKAAAHGRLCDAEAVRADADAMESEALPRAKHELSLYAHVSKVIWHSELSGRVCGNVSDPANADIRPFDMDPRATSQYEIANKLWGLMDGEVEGVC</sequence>
<comment type="function">
    <text evidence="1">Acts as a component of the essential kinetochore-associated NDC80 complex, which is required for chromosome segregation and spindle checkpoint activity.</text>
</comment>
<evidence type="ECO:0000313" key="2">
    <source>
        <dbReference type="EMBL" id="CAE0125909.1"/>
    </source>
</evidence>
<evidence type="ECO:0000256" key="1">
    <source>
        <dbReference type="RuleBase" id="RU368011"/>
    </source>
</evidence>
<keyword evidence="1" id="KW-0498">Mitosis</keyword>
<gene>
    <name evidence="2" type="ORF">PSIN1315_LOCUS805</name>
</gene>
<comment type="subunit">
    <text evidence="1">Component of the NDC80 complex.</text>
</comment>
<dbReference type="Pfam" id="PF08286">
    <property type="entry name" value="Spc24"/>
    <property type="match status" value="1"/>
</dbReference>
<dbReference type="GO" id="GO:0000776">
    <property type="term" value="C:kinetochore"/>
    <property type="evidence" value="ECO:0007669"/>
    <property type="project" value="UniProtKB-KW"/>
</dbReference>
<keyword evidence="1" id="KW-0132">Cell division</keyword>
<dbReference type="Gene3D" id="3.30.160.570">
    <property type="entry name" value="Ncd80 complex, Spc24 subunit"/>
    <property type="match status" value="1"/>
</dbReference>
<dbReference type="EMBL" id="HBHY01001274">
    <property type="protein sequence ID" value="CAE0125909.1"/>
    <property type="molecule type" value="Transcribed_RNA"/>
</dbReference>
<dbReference type="GO" id="GO:0005634">
    <property type="term" value="C:nucleus"/>
    <property type="evidence" value="ECO:0007669"/>
    <property type="project" value="UniProtKB-SubCell"/>
</dbReference>
<dbReference type="GO" id="GO:0051301">
    <property type="term" value="P:cell division"/>
    <property type="evidence" value="ECO:0007669"/>
    <property type="project" value="UniProtKB-UniRule"/>
</dbReference>
<comment type="similarity">
    <text evidence="1">Belongs to the SPC24 family.</text>
</comment>
<dbReference type="AlphaFoldDB" id="A0A7S3F3X0"/>
<keyword evidence="1" id="KW-0131">Cell cycle</keyword>
<keyword evidence="1" id="KW-0995">Kinetochore</keyword>
<organism evidence="2">
    <name type="scientific">Prasinoderma singulare</name>
    <dbReference type="NCBI Taxonomy" id="676789"/>
    <lineage>
        <taxon>Eukaryota</taxon>
        <taxon>Viridiplantae</taxon>
        <taxon>Prasinodermophyta</taxon>
        <taxon>Prasinodermophyceae</taxon>
        <taxon>Prasinodermales</taxon>
        <taxon>Prasinodermaceae</taxon>
        <taxon>Prasinoderma</taxon>
    </lineage>
</organism>
<dbReference type="InterPro" id="IPR013252">
    <property type="entry name" value="Ndc80_Spc24"/>
</dbReference>
<name>A0A7S3F3X0_9VIRI</name>
<accession>A0A7S3F3X0</accession>
<proteinExistence type="inferred from homology"/>
<reference evidence="2" key="1">
    <citation type="submission" date="2021-01" db="EMBL/GenBank/DDBJ databases">
        <authorList>
            <person name="Corre E."/>
            <person name="Pelletier E."/>
            <person name="Niang G."/>
            <person name="Scheremetjew M."/>
            <person name="Finn R."/>
            <person name="Kale V."/>
            <person name="Holt S."/>
            <person name="Cochrane G."/>
            <person name="Meng A."/>
            <person name="Brown T."/>
            <person name="Cohen L."/>
        </authorList>
    </citation>
    <scope>NUCLEOTIDE SEQUENCE</scope>
    <source>
        <strain evidence="2">RCC927</strain>
    </source>
</reference>
<keyword evidence="1" id="KW-0539">Nucleus</keyword>
<keyword evidence="1" id="KW-0158">Chromosome</keyword>